<evidence type="ECO:0000313" key="10">
    <source>
        <dbReference type="Proteomes" id="UP000070501"/>
    </source>
</evidence>
<feature type="transmembrane region" description="Helical" evidence="7">
    <location>
        <begin position="6"/>
        <end position="24"/>
    </location>
</feature>
<reference evidence="10" key="1">
    <citation type="submission" date="2016-02" db="EMBL/GenBank/DDBJ databases">
        <title>Draft genome sequence of Microdochium bolleyi, a fungal endophyte of beachgrass.</title>
        <authorList>
            <consortium name="DOE Joint Genome Institute"/>
            <person name="David A.S."/>
            <person name="May G."/>
            <person name="Haridas S."/>
            <person name="Lim J."/>
            <person name="Wang M."/>
            <person name="Labutti K."/>
            <person name="Lipzen A."/>
            <person name="Barry K."/>
            <person name="Grigoriev I.V."/>
        </authorList>
    </citation>
    <scope>NUCLEOTIDE SEQUENCE [LARGE SCALE GENOMIC DNA]</scope>
    <source>
        <strain evidence="10">J235TASD1</strain>
    </source>
</reference>
<evidence type="ECO:0000259" key="8">
    <source>
        <dbReference type="Pfam" id="PF01494"/>
    </source>
</evidence>
<comment type="cofactor">
    <cofactor evidence="1">
        <name>FAD</name>
        <dbReference type="ChEBI" id="CHEBI:57692"/>
    </cofactor>
</comment>
<evidence type="ECO:0000256" key="1">
    <source>
        <dbReference type="ARBA" id="ARBA00001974"/>
    </source>
</evidence>
<keyword evidence="7" id="KW-1133">Transmembrane helix</keyword>
<dbReference type="PANTHER" id="PTHR47178">
    <property type="entry name" value="MONOOXYGENASE, FAD-BINDING"/>
    <property type="match status" value="1"/>
</dbReference>
<keyword evidence="7" id="KW-0812">Transmembrane</keyword>
<keyword evidence="10" id="KW-1185">Reference proteome</keyword>
<dbReference type="Pfam" id="PF01494">
    <property type="entry name" value="FAD_binding_3"/>
    <property type="match status" value="1"/>
</dbReference>
<name>A0A136IMS0_9PEZI</name>
<evidence type="ECO:0000256" key="4">
    <source>
        <dbReference type="ARBA" id="ARBA00022827"/>
    </source>
</evidence>
<sequence>MSPAKPHVLIIGAGVGGLFFAQILRKKNLSFEIFEQAPAERTDAGFWPKVLTLHSVIQSFDALLPDDLPPARQTLDICSRLGLEAQSCIYIGGSPRVGVKDTPRTPLIHVNTLEMLEWLSTNLTVQSGKKAAKIEEVGDTVVVTFEDGTSATGDLVVGADGVDSFVRQSLLGEAKTEWLEGVAIYGSAVLSGDDFVQQLELGHASSIMPTRAEPTFDVMYCALTEVLPDGKSARFTWQLGEYEAGPSLKELNMAPEAMRQKALELTKLIDPRGRRIIELTPAEELEGRFYYKDTRIEEIPAGRITLIGDAAHTCAPFKGDGAVQAFRDGIRLGNAIGLLESTDKDAVTNMTSEYHSEMIPRGVAAVRAGKGGLSEYTNMLSRPRVFGNRLALMPEEKITLNPTGGLRVQESTPA</sequence>
<organism evidence="9 10">
    <name type="scientific">Microdochium bolleyi</name>
    <dbReference type="NCBI Taxonomy" id="196109"/>
    <lineage>
        <taxon>Eukaryota</taxon>
        <taxon>Fungi</taxon>
        <taxon>Dikarya</taxon>
        <taxon>Ascomycota</taxon>
        <taxon>Pezizomycotina</taxon>
        <taxon>Sordariomycetes</taxon>
        <taxon>Xylariomycetidae</taxon>
        <taxon>Xylariales</taxon>
        <taxon>Microdochiaceae</taxon>
        <taxon>Microdochium</taxon>
    </lineage>
</organism>
<dbReference type="OrthoDB" id="47494at2759"/>
<dbReference type="InterPro" id="IPR036188">
    <property type="entry name" value="FAD/NAD-bd_sf"/>
</dbReference>
<dbReference type="GO" id="GO:0004497">
    <property type="term" value="F:monooxygenase activity"/>
    <property type="evidence" value="ECO:0007669"/>
    <property type="project" value="UniProtKB-KW"/>
</dbReference>
<proteinExistence type="predicted"/>
<evidence type="ECO:0000256" key="7">
    <source>
        <dbReference type="SAM" id="Phobius"/>
    </source>
</evidence>
<dbReference type="STRING" id="196109.A0A136IMS0"/>
<dbReference type="Pfam" id="PF13450">
    <property type="entry name" value="NAD_binding_8"/>
    <property type="match status" value="1"/>
</dbReference>
<dbReference type="InParanoid" id="A0A136IMS0"/>
<protein>
    <recommendedName>
        <fullName evidence="8">FAD-binding domain-containing protein</fullName>
    </recommendedName>
</protein>
<gene>
    <name evidence="9" type="ORF">Micbo1qcDRAFT_35656</name>
</gene>
<keyword evidence="3" id="KW-0285">Flavoprotein</keyword>
<evidence type="ECO:0000256" key="5">
    <source>
        <dbReference type="ARBA" id="ARBA00023002"/>
    </source>
</evidence>
<dbReference type="Proteomes" id="UP000070501">
    <property type="component" value="Unassembled WGS sequence"/>
</dbReference>
<accession>A0A136IMS0</accession>
<keyword evidence="5" id="KW-0560">Oxidoreductase</keyword>
<dbReference type="AlphaFoldDB" id="A0A136IMS0"/>
<dbReference type="PRINTS" id="PR00420">
    <property type="entry name" value="RNGMNOXGNASE"/>
</dbReference>
<feature type="domain" description="FAD-binding" evidence="8">
    <location>
        <begin position="125"/>
        <end position="367"/>
    </location>
</feature>
<evidence type="ECO:0000256" key="6">
    <source>
        <dbReference type="ARBA" id="ARBA00023033"/>
    </source>
</evidence>
<keyword evidence="4" id="KW-0274">FAD</keyword>
<evidence type="ECO:0000256" key="3">
    <source>
        <dbReference type="ARBA" id="ARBA00022630"/>
    </source>
</evidence>
<dbReference type="PANTHER" id="PTHR47178:SF6">
    <property type="entry name" value="FAD-BINDING DOMAIN-CONTAINING PROTEIN"/>
    <property type="match status" value="1"/>
</dbReference>
<dbReference type="EMBL" id="KQ964269">
    <property type="protein sequence ID" value="KXJ86240.1"/>
    <property type="molecule type" value="Genomic_DNA"/>
</dbReference>
<comment type="pathway">
    <text evidence="2">Secondary metabolite biosynthesis.</text>
</comment>
<dbReference type="GO" id="GO:0071949">
    <property type="term" value="F:FAD binding"/>
    <property type="evidence" value="ECO:0007669"/>
    <property type="project" value="InterPro"/>
</dbReference>
<keyword evidence="7" id="KW-0472">Membrane</keyword>
<dbReference type="SUPFAM" id="SSF51905">
    <property type="entry name" value="FAD/NAD(P)-binding domain"/>
    <property type="match status" value="1"/>
</dbReference>
<dbReference type="InterPro" id="IPR002938">
    <property type="entry name" value="FAD-bd"/>
</dbReference>
<evidence type="ECO:0000313" key="9">
    <source>
        <dbReference type="EMBL" id="KXJ86240.1"/>
    </source>
</evidence>
<keyword evidence="6" id="KW-0503">Monooxygenase</keyword>
<dbReference type="Gene3D" id="3.50.50.60">
    <property type="entry name" value="FAD/NAD(P)-binding domain"/>
    <property type="match status" value="1"/>
</dbReference>
<evidence type="ECO:0000256" key="2">
    <source>
        <dbReference type="ARBA" id="ARBA00005179"/>
    </source>
</evidence>